<reference evidence="2 3" key="1">
    <citation type="submission" date="2020-10" db="EMBL/GenBank/DDBJ databases">
        <authorList>
            <person name="Peeters C."/>
        </authorList>
    </citation>
    <scope>NUCLEOTIDE SEQUENCE [LARGE SCALE GENOMIC DNA]</scope>
    <source>
        <strain evidence="2 3">LMG 28140</strain>
    </source>
</reference>
<protein>
    <submittedName>
        <fullName evidence="2">Uncharacterized protein</fullName>
    </submittedName>
</protein>
<feature type="region of interest" description="Disordered" evidence="1">
    <location>
        <begin position="113"/>
        <end position="171"/>
    </location>
</feature>
<organism evidence="2 3">
    <name type="scientific">Paraburkholderia metrosideri</name>
    <dbReference type="NCBI Taxonomy" id="580937"/>
    <lineage>
        <taxon>Bacteria</taxon>
        <taxon>Pseudomonadati</taxon>
        <taxon>Pseudomonadota</taxon>
        <taxon>Betaproteobacteria</taxon>
        <taxon>Burkholderiales</taxon>
        <taxon>Burkholderiaceae</taxon>
        <taxon>Paraburkholderia</taxon>
    </lineage>
</organism>
<feature type="compositionally biased region" description="Low complexity" evidence="1">
    <location>
        <begin position="147"/>
        <end position="171"/>
    </location>
</feature>
<name>A0ABN7HKV3_9BURK</name>
<proteinExistence type="predicted"/>
<accession>A0ABN7HKV3</accession>
<keyword evidence="3" id="KW-1185">Reference proteome</keyword>
<sequence length="259" mass="26030">MAFSPAIRHITPAKPGVTLKRGAFAEKAPPFNGALGALSKKHREAPMPVKGENIAAGATAMEFKTYTVLTLMVVSSTAFAWQPLTYPVRSQSPYQRSVDTALCYAEANKTKVDITRESQIPPRKAPPPKTSSTGVPSRPPLPSSTFSAAPAGASMPAAATEPGGASAPAATTAATAATEGASAVRSAGTAAAISSAMAALASSGTSADLGASDAVAGSSNPNAASSVALPPLPAPEPPMTRYWAAYGACMQAKGYVVAQ</sequence>
<dbReference type="EMBL" id="CAJHCP010000003">
    <property type="protein sequence ID" value="CAD6524814.1"/>
    <property type="molecule type" value="Genomic_DNA"/>
</dbReference>
<gene>
    <name evidence="2" type="ORF">LMG28140_01690</name>
</gene>
<evidence type="ECO:0000313" key="3">
    <source>
        <dbReference type="Proteomes" id="UP000598032"/>
    </source>
</evidence>
<evidence type="ECO:0000256" key="1">
    <source>
        <dbReference type="SAM" id="MobiDB-lite"/>
    </source>
</evidence>
<comment type="caution">
    <text evidence="2">The sequence shown here is derived from an EMBL/GenBank/DDBJ whole genome shotgun (WGS) entry which is preliminary data.</text>
</comment>
<evidence type="ECO:0000313" key="2">
    <source>
        <dbReference type="EMBL" id="CAD6524814.1"/>
    </source>
</evidence>
<dbReference type="Proteomes" id="UP000598032">
    <property type="component" value="Unassembled WGS sequence"/>
</dbReference>